<gene>
    <name evidence="1" type="ORF">ED236_08685</name>
</gene>
<dbReference type="RefSeq" id="WP_123237580.1">
    <property type="nucleotide sequence ID" value="NZ_RJVP01000004.1"/>
</dbReference>
<proteinExistence type="predicted"/>
<comment type="caution">
    <text evidence="1">The sequence shown here is derived from an EMBL/GenBank/DDBJ whole genome shotgun (WGS) entry which is preliminary data.</text>
</comment>
<sequence length="227" mass="24998">MQEHNATDSDINAEAEVSAYLQQNPQFFERHQALLADMYLPSQHGSGTVSLAERQQLAQRDKIRVLEARLAELMRFGEENDSISDKVHRLSLGLLASDNFAVLLQLMQVSLLEDFKIPYVGIQLWSDSTSVHSSHPALRPCPAELREWTSSQKAPYCGPLPPVALPGMFPADATPLSCALISLRGERVFGLLALAAPDAERFYSGMGTLYLKRIGELVSAALISHLP</sequence>
<dbReference type="AlphaFoldDB" id="A0A3N0UZ15"/>
<dbReference type="PANTHER" id="PTHR38765:SF1">
    <property type="entry name" value="DUF484 DOMAIN-CONTAINING PROTEIN"/>
    <property type="match status" value="1"/>
</dbReference>
<organism evidence="1 2">
    <name type="scientific">Pseudomethylobacillus aquaticus</name>
    <dbReference type="NCBI Taxonomy" id="2676064"/>
    <lineage>
        <taxon>Bacteria</taxon>
        <taxon>Pseudomonadati</taxon>
        <taxon>Pseudomonadota</taxon>
        <taxon>Betaproteobacteria</taxon>
        <taxon>Nitrosomonadales</taxon>
        <taxon>Methylophilaceae</taxon>
        <taxon>Pseudomethylobacillus</taxon>
    </lineage>
</organism>
<keyword evidence="2" id="KW-1185">Reference proteome</keyword>
<dbReference type="EMBL" id="RJVP01000004">
    <property type="protein sequence ID" value="ROH85806.1"/>
    <property type="molecule type" value="Genomic_DNA"/>
</dbReference>
<accession>A0A3N0UZ15</accession>
<dbReference type="Gene3D" id="3.30.450.40">
    <property type="match status" value="1"/>
</dbReference>
<dbReference type="Proteomes" id="UP000275137">
    <property type="component" value="Unassembled WGS sequence"/>
</dbReference>
<dbReference type="InterPro" id="IPR029016">
    <property type="entry name" value="GAF-like_dom_sf"/>
</dbReference>
<evidence type="ECO:0000313" key="2">
    <source>
        <dbReference type="Proteomes" id="UP000275137"/>
    </source>
</evidence>
<dbReference type="PANTHER" id="PTHR38765">
    <property type="entry name" value="DUF484 DOMAIN-CONTAINING PROTEIN"/>
    <property type="match status" value="1"/>
</dbReference>
<dbReference type="InterPro" id="IPR007435">
    <property type="entry name" value="DUF484"/>
</dbReference>
<protein>
    <submittedName>
        <fullName evidence="1">DUF484 family protein</fullName>
    </submittedName>
</protein>
<reference evidence="1 2" key="1">
    <citation type="submission" date="2018-10" db="EMBL/GenBank/DDBJ databases">
        <authorList>
            <person name="Chen W.-M."/>
        </authorList>
    </citation>
    <scope>NUCLEOTIDE SEQUENCE [LARGE SCALE GENOMIC DNA]</scope>
    <source>
        <strain evidence="1 2">H-5</strain>
    </source>
</reference>
<dbReference type="Pfam" id="PF04340">
    <property type="entry name" value="DUF484"/>
    <property type="match status" value="1"/>
</dbReference>
<evidence type="ECO:0000313" key="1">
    <source>
        <dbReference type="EMBL" id="ROH85806.1"/>
    </source>
</evidence>
<name>A0A3N0UZ15_9PROT</name>